<evidence type="ECO:0000259" key="6">
    <source>
        <dbReference type="Pfam" id="PF07298"/>
    </source>
</evidence>
<feature type="transmembrane region" description="Helical" evidence="5">
    <location>
        <begin position="40"/>
        <end position="58"/>
    </location>
</feature>
<dbReference type="Proteomes" id="UP000218288">
    <property type="component" value="Chromosome"/>
</dbReference>
<proteinExistence type="predicted"/>
<dbReference type="EMBL" id="AP014809">
    <property type="protein sequence ID" value="BAU93010.1"/>
    <property type="molecule type" value="Genomic_DNA"/>
</dbReference>
<organism evidence="7 8">
    <name type="scientific">Methylorubrum populi</name>
    <dbReference type="NCBI Taxonomy" id="223967"/>
    <lineage>
        <taxon>Bacteria</taxon>
        <taxon>Pseudomonadati</taxon>
        <taxon>Pseudomonadota</taxon>
        <taxon>Alphaproteobacteria</taxon>
        <taxon>Hyphomicrobiales</taxon>
        <taxon>Methylobacteriaceae</taxon>
        <taxon>Methylorubrum</taxon>
    </lineage>
</organism>
<gene>
    <name evidence="7" type="ORF">MPPM_4405</name>
</gene>
<name>A0A160PM21_9HYPH</name>
<dbReference type="OrthoDB" id="5293641at2"/>
<accession>A0A160PM21</accession>
<keyword evidence="3 5" id="KW-1133">Transmembrane helix</keyword>
<evidence type="ECO:0000256" key="5">
    <source>
        <dbReference type="SAM" id="Phobius"/>
    </source>
</evidence>
<feature type="transmembrane region" description="Helical" evidence="5">
    <location>
        <begin position="170"/>
        <end position="188"/>
    </location>
</feature>
<dbReference type="Pfam" id="PF07298">
    <property type="entry name" value="NnrU"/>
    <property type="match status" value="1"/>
</dbReference>
<keyword evidence="2 5" id="KW-0812">Transmembrane</keyword>
<feature type="domain" description="NnrU" evidence="6">
    <location>
        <begin position="3"/>
        <end position="195"/>
    </location>
</feature>
<evidence type="ECO:0000256" key="3">
    <source>
        <dbReference type="ARBA" id="ARBA00022989"/>
    </source>
</evidence>
<dbReference type="GO" id="GO:0016020">
    <property type="term" value="C:membrane"/>
    <property type="evidence" value="ECO:0007669"/>
    <property type="project" value="UniProtKB-SubCell"/>
</dbReference>
<sequence length="201" mass="21774">MLVLILGLVLFLGTHAFSMARTKRAEVIGRIGEGRFKLGYTLLSGLGLILTVYGYGLYRQEGMIPVWSPPLWTRHLAVLLTLFAFISLAATYLPGHLRARLKHPMLLAVKIWATAHLLANGDLGSILLFGSFLAWAVAARISAKRRTLTAGQVAQQHGGQAAPAGWRNDAIAVVIGIVAWFVFGKYLHPLLIGVAAWPGQA</sequence>
<reference evidence="7 8" key="1">
    <citation type="journal article" date="2016" name="Genome Announc.">
        <title>Complete Genome Sequence of Methylobacterium populi P-1M, Isolated from Pink-Pigmented Household Biofilm.</title>
        <authorList>
            <person name="Morohoshi T."/>
            <person name="Ikeda T."/>
        </authorList>
    </citation>
    <scope>NUCLEOTIDE SEQUENCE [LARGE SCALE GENOMIC DNA]</scope>
    <source>
        <strain evidence="7 8">P-1M</strain>
    </source>
</reference>
<feature type="transmembrane region" description="Helical" evidence="5">
    <location>
        <begin position="117"/>
        <end position="138"/>
    </location>
</feature>
<dbReference type="RefSeq" id="WP_096486816.1">
    <property type="nucleotide sequence ID" value="NZ_AP014809.1"/>
</dbReference>
<dbReference type="AlphaFoldDB" id="A0A160PM21"/>
<keyword evidence="4 5" id="KW-0472">Membrane</keyword>
<evidence type="ECO:0000256" key="2">
    <source>
        <dbReference type="ARBA" id="ARBA00022692"/>
    </source>
</evidence>
<evidence type="ECO:0000256" key="4">
    <source>
        <dbReference type="ARBA" id="ARBA00023136"/>
    </source>
</evidence>
<comment type="subcellular location">
    <subcellularLocation>
        <location evidence="1">Membrane</location>
        <topology evidence="1">Multi-pass membrane protein</topology>
    </subcellularLocation>
</comment>
<feature type="transmembrane region" description="Helical" evidence="5">
    <location>
        <begin position="78"/>
        <end position="97"/>
    </location>
</feature>
<evidence type="ECO:0000313" key="7">
    <source>
        <dbReference type="EMBL" id="BAU93010.1"/>
    </source>
</evidence>
<dbReference type="InterPro" id="IPR009915">
    <property type="entry name" value="NnrU_dom"/>
</dbReference>
<evidence type="ECO:0000313" key="8">
    <source>
        <dbReference type="Proteomes" id="UP000218288"/>
    </source>
</evidence>
<protein>
    <submittedName>
        <fullName evidence="7">NnrU family protein</fullName>
    </submittedName>
</protein>
<evidence type="ECO:0000256" key="1">
    <source>
        <dbReference type="ARBA" id="ARBA00004141"/>
    </source>
</evidence>